<dbReference type="RefSeq" id="WP_266350134.1">
    <property type="nucleotide sequence ID" value="NZ_JAPKNG010000005.1"/>
</dbReference>
<evidence type="ECO:0000256" key="1">
    <source>
        <dbReference type="ARBA" id="ARBA00005417"/>
    </source>
</evidence>
<dbReference type="InterPro" id="IPR047641">
    <property type="entry name" value="ABC_transpr_MalK/UgpC-like"/>
</dbReference>
<dbReference type="InterPro" id="IPR027417">
    <property type="entry name" value="P-loop_NTPase"/>
</dbReference>
<dbReference type="InterPro" id="IPR003593">
    <property type="entry name" value="AAA+_ATPase"/>
</dbReference>
<dbReference type="GO" id="GO:0005524">
    <property type="term" value="F:ATP binding"/>
    <property type="evidence" value="ECO:0007669"/>
    <property type="project" value="UniProtKB-KW"/>
</dbReference>
<sequence>MASVTLKSVSKSYGTNAVIRGVDLDIKDGEFVVFVGPSGCGKSTLLRLVAGLIPVSSGVVAIDGEDVTDVPASKRGIAFVFQSYALYPHMSVARNIGFALETLGIGRDAIRTKVRDVAKMLKVDHLLDRRPRELSGGQRQRVAIGRALVRKPDVFLFDEPLSNLDSDLRMEMRVEIAKLHADIGTTMIYVTHDQAEAMTLADRIVVLNHGLIEQVGTPQELYHTPDSRFVAGFIGSPRMNFAPVSVEGAGETKHLSGPGGFAIDLAFSGQGAGAASIGVRPEAIAITGEGEGRLSGLLERIEDLGHEHFAYARLADDSVWVVRVAGRPPLELKGRMVGLAFRDADLFVFDGDGRRLDHHESHERASAAQFREARR</sequence>
<dbReference type="SUPFAM" id="SSF52540">
    <property type="entry name" value="P-loop containing nucleoside triphosphate hydrolases"/>
    <property type="match status" value="1"/>
</dbReference>
<dbReference type="PROSITE" id="PS00211">
    <property type="entry name" value="ABC_TRANSPORTER_1"/>
    <property type="match status" value="1"/>
</dbReference>
<evidence type="ECO:0000313" key="6">
    <source>
        <dbReference type="EMBL" id="MDQ0439242.1"/>
    </source>
</evidence>
<accession>A0ABU0HB82</accession>
<name>A0ABU0HB82_9HYPH</name>
<gene>
    <name evidence="6" type="ORF">QO014_003643</name>
</gene>
<dbReference type="InterPro" id="IPR015855">
    <property type="entry name" value="ABC_transpr_MalK-like"/>
</dbReference>
<dbReference type="EMBL" id="JAUSVO010000005">
    <property type="protein sequence ID" value="MDQ0439242.1"/>
    <property type="molecule type" value="Genomic_DNA"/>
</dbReference>
<dbReference type="Pfam" id="PF08402">
    <property type="entry name" value="TOBE_2"/>
    <property type="match status" value="1"/>
</dbReference>
<dbReference type="NCBIfam" id="NF008653">
    <property type="entry name" value="PRK11650.1"/>
    <property type="match status" value="1"/>
</dbReference>
<dbReference type="Proteomes" id="UP001241603">
    <property type="component" value="Unassembled WGS sequence"/>
</dbReference>
<dbReference type="Gene3D" id="2.40.50.140">
    <property type="entry name" value="Nucleic acid-binding proteins"/>
    <property type="match status" value="1"/>
</dbReference>
<evidence type="ECO:0000256" key="4">
    <source>
        <dbReference type="ARBA" id="ARBA00022840"/>
    </source>
</evidence>
<keyword evidence="2" id="KW-0813">Transport</keyword>
<dbReference type="InterPro" id="IPR008995">
    <property type="entry name" value="Mo/tungstate-bd_C_term_dom"/>
</dbReference>
<dbReference type="Pfam" id="PF00005">
    <property type="entry name" value="ABC_tran"/>
    <property type="match status" value="1"/>
</dbReference>
<evidence type="ECO:0000313" key="7">
    <source>
        <dbReference type="Proteomes" id="UP001241603"/>
    </source>
</evidence>
<dbReference type="GO" id="GO:0016787">
    <property type="term" value="F:hydrolase activity"/>
    <property type="evidence" value="ECO:0007669"/>
    <property type="project" value="UniProtKB-KW"/>
</dbReference>
<dbReference type="InterPro" id="IPR017871">
    <property type="entry name" value="ABC_transporter-like_CS"/>
</dbReference>
<proteinExistence type="inferred from homology"/>
<dbReference type="SMART" id="SM00382">
    <property type="entry name" value="AAA"/>
    <property type="match status" value="1"/>
</dbReference>
<comment type="similarity">
    <text evidence="1">Belongs to the ABC transporter superfamily.</text>
</comment>
<dbReference type="InterPro" id="IPR003439">
    <property type="entry name" value="ABC_transporter-like_ATP-bd"/>
</dbReference>
<dbReference type="PROSITE" id="PS50893">
    <property type="entry name" value="ABC_TRANSPORTER_2"/>
    <property type="match status" value="1"/>
</dbReference>
<dbReference type="CDD" id="cd03301">
    <property type="entry name" value="ABC_MalK_N"/>
    <property type="match status" value="1"/>
</dbReference>
<dbReference type="InterPro" id="IPR013611">
    <property type="entry name" value="Transp-assoc_OB_typ2"/>
</dbReference>
<keyword evidence="4 6" id="KW-0067">ATP-binding</keyword>
<keyword evidence="7" id="KW-1185">Reference proteome</keyword>
<keyword evidence="6" id="KW-0378">Hydrolase</keyword>
<evidence type="ECO:0000256" key="2">
    <source>
        <dbReference type="ARBA" id="ARBA00022448"/>
    </source>
</evidence>
<keyword evidence="3" id="KW-0547">Nucleotide-binding</keyword>
<comment type="caution">
    <text evidence="6">The sequence shown here is derived from an EMBL/GenBank/DDBJ whole genome shotgun (WGS) entry which is preliminary data.</text>
</comment>
<dbReference type="PANTHER" id="PTHR43875:SF3">
    <property type="entry name" value="MALTOSE_MALTODEXTRIN IMPORT ATP-BINDING PROTEIN MALK"/>
    <property type="match status" value="1"/>
</dbReference>
<dbReference type="Gene3D" id="2.40.50.100">
    <property type="match status" value="1"/>
</dbReference>
<dbReference type="Gene3D" id="3.40.50.300">
    <property type="entry name" value="P-loop containing nucleotide triphosphate hydrolases"/>
    <property type="match status" value="1"/>
</dbReference>
<dbReference type="InterPro" id="IPR012340">
    <property type="entry name" value="NA-bd_OB-fold"/>
</dbReference>
<dbReference type="EC" id="3.6.3.-" evidence="6"/>
<evidence type="ECO:0000256" key="3">
    <source>
        <dbReference type="ARBA" id="ARBA00022741"/>
    </source>
</evidence>
<protein>
    <submittedName>
        <fullName evidence="6">Multiple sugar transport system ATP-binding protein</fullName>
        <ecNumber evidence="6">3.6.3.-</ecNumber>
    </submittedName>
</protein>
<reference evidence="6 7" key="1">
    <citation type="submission" date="2023-07" db="EMBL/GenBank/DDBJ databases">
        <title>Genomic Encyclopedia of Type Strains, Phase IV (KMG-IV): sequencing the most valuable type-strain genomes for metagenomic binning, comparative biology and taxonomic classification.</title>
        <authorList>
            <person name="Goeker M."/>
        </authorList>
    </citation>
    <scope>NUCLEOTIDE SEQUENCE [LARGE SCALE GENOMIC DNA]</scope>
    <source>
        <strain evidence="6 7">B6-8</strain>
    </source>
</reference>
<evidence type="ECO:0000259" key="5">
    <source>
        <dbReference type="PROSITE" id="PS50893"/>
    </source>
</evidence>
<keyword evidence="6" id="KW-0762">Sugar transport</keyword>
<organism evidence="6 7">
    <name type="scientific">Kaistia dalseonensis</name>
    <dbReference type="NCBI Taxonomy" id="410840"/>
    <lineage>
        <taxon>Bacteria</taxon>
        <taxon>Pseudomonadati</taxon>
        <taxon>Pseudomonadota</taxon>
        <taxon>Alphaproteobacteria</taxon>
        <taxon>Hyphomicrobiales</taxon>
        <taxon>Kaistiaceae</taxon>
        <taxon>Kaistia</taxon>
    </lineage>
</organism>
<dbReference type="PANTHER" id="PTHR43875">
    <property type="entry name" value="MALTODEXTRIN IMPORT ATP-BINDING PROTEIN MSMX"/>
    <property type="match status" value="1"/>
</dbReference>
<feature type="domain" description="ABC transporter" evidence="5">
    <location>
        <begin position="4"/>
        <end position="234"/>
    </location>
</feature>
<dbReference type="SUPFAM" id="SSF50331">
    <property type="entry name" value="MOP-like"/>
    <property type="match status" value="1"/>
</dbReference>